<protein>
    <submittedName>
        <fullName evidence="1">Uncharacterized protein</fullName>
    </submittedName>
</protein>
<sequence>MELKDFIRETFVQISKGIEEANQELKDSSAIINPNNVYVNSDARQNYGRLDESKNYDRIVESVTFDVAVSASDNSEAGGKFAIKVGSIELGANNKQSEANRAESRIKFKIPMVFPSAP</sequence>
<proteinExistence type="predicted"/>
<dbReference type="Proteomes" id="UP000644167">
    <property type="component" value="Chromosome"/>
</dbReference>
<dbReference type="RefSeq" id="WP_205114538.1">
    <property type="nucleotide sequence ID" value="NZ_CP070273.1"/>
</dbReference>
<evidence type="ECO:0000313" key="1">
    <source>
        <dbReference type="EMBL" id="QRV23859.1"/>
    </source>
</evidence>
<evidence type="ECO:0000313" key="2">
    <source>
        <dbReference type="Proteomes" id="UP000644167"/>
    </source>
</evidence>
<reference evidence="1 2" key="1">
    <citation type="submission" date="2021-02" db="EMBL/GenBank/DDBJ databases">
        <title>The genome of Marinomonas foliarum JZW.</title>
        <authorList>
            <person name="Sun M."/>
        </authorList>
    </citation>
    <scope>NUCLEOTIDE SEQUENCE [LARGE SCALE GENOMIC DNA]</scope>
    <source>
        <strain evidence="1 2">JZW</strain>
    </source>
</reference>
<dbReference type="EMBL" id="CP070273">
    <property type="protein sequence ID" value="QRV23859.1"/>
    <property type="molecule type" value="Genomic_DNA"/>
</dbReference>
<accession>A0ABX7IPI5</accession>
<organism evidence="1 2">
    <name type="scientific">Marinomonas foliarum</name>
    <dbReference type="NCBI Taxonomy" id="491950"/>
    <lineage>
        <taxon>Bacteria</taxon>
        <taxon>Pseudomonadati</taxon>
        <taxon>Pseudomonadota</taxon>
        <taxon>Gammaproteobacteria</taxon>
        <taxon>Oceanospirillales</taxon>
        <taxon>Oceanospirillaceae</taxon>
        <taxon>Marinomonas</taxon>
    </lineage>
</organism>
<gene>
    <name evidence="1" type="ORF">JSY38_17890</name>
</gene>
<keyword evidence="2" id="KW-1185">Reference proteome</keyword>
<name>A0ABX7IPI5_9GAMM</name>